<comment type="similarity">
    <text evidence="2">Belongs to the polysaccharide deacetylase family.</text>
</comment>
<dbReference type="InterPro" id="IPR002509">
    <property type="entry name" value="NODB_dom"/>
</dbReference>
<evidence type="ECO:0000256" key="2">
    <source>
        <dbReference type="ARBA" id="ARBA00010973"/>
    </source>
</evidence>
<name>A0A1H0RJJ4_9HYPH</name>
<comment type="function">
    <text evidence="1">Is involved in generating a small heat-stable compound (Nod), an acylated oligomer of N-acetylglucosamine, that stimulates mitosis in various plant protoplasts.</text>
</comment>
<evidence type="ECO:0000256" key="4">
    <source>
        <dbReference type="ARBA" id="ARBA00032976"/>
    </source>
</evidence>
<dbReference type="PROSITE" id="PS51677">
    <property type="entry name" value="NODB"/>
    <property type="match status" value="1"/>
</dbReference>
<evidence type="ECO:0000313" key="7">
    <source>
        <dbReference type="Proteomes" id="UP000198795"/>
    </source>
</evidence>
<dbReference type="PANTHER" id="PTHR10587">
    <property type="entry name" value="GLYCOSYL TRANSFERASE-RELATED"/>
    <property type="match status" value="1"/>
</dbReference>
<dbReference type="InterPro" id="IPR050248">
    <property type="entry name" value="Polysacc_deacetylase_ArnD"/>
</dbReference>
<dbReference type="SUPFAM" id="SSF88713">
    <property type="entry name" value="Glycoside hydrolase/deacetylase"/>
    <property type="match status" value="1"/>
</dbReference>
<evidence type="ECO:0000313" key="6">
    <source>
        <dbReference type="EMBL" id="SDP29379.1"/>
    </source>
</evidence>
<dbReference type="Pfam" id="PF01522">
    <property type="entry name" value="Polysacc_deac_1"/>
    <property type="match status" value="1"/>
</dbReference>
<organism evidence="6 7">
    <name type="scientific">Filomicrobium insigne</name>
    <dbReference type="NCBI Taxonomy" id="418854"/>
    <lineage>
        <taxon>Bacteria</taxon>
        <taxon>Pseudomonadati</taxon>
        <taxon>Pseudomonadota</taxon>
        <taxon>Alphaproteobacteria</taxon>
        <taxon>Hyphomicrobiales</taxon>
        <taxon>Hyphomicrobiaceae</taxon>
        <taxon>Filomicrobium</taxon>
    </lineage>
</organism>
<dbReference type="InterPro" id="IPR011330">
    <property type="entry name" value="Glyco_hydro/deAcase_b/a-brl"/>
</dbReference>
<evidence type="ECO:0000256" key="1">
    <source>
        <dbReference type="ARBA" id="ARBA00003236"/>
    </source>
</evidence>
<dbReference type="Gene3D" id="3.20.20.370">
    <property type="entry name" value="Glycoside hydrolase/deacetylase"/>
    <property type="match status" value="1"/>
</dbReference>
<feature type="domain" description="NodB homology" evidence="5">
    <location>
        <begin position="120"/>
        <end position="324"/>
    </location>
</feature>
<accession>A0A1H0RJJ4</accession>
<evidence type="ECO:0000259" key="5">
    <source>
        <dbReference type="PROSITE" id="PS51677"/>
    </source>
</evidence>
<reference evidence="6 7" key="1">
    <citation type="submission" date="2016-10" db="EMBL/GenBank/DDBJ databases">
        <authorList>
            <person name="Varghese N."/>
            <person name="Submissions S."/>
        </authorList>
    </citation>
    <scope>NUCLEOTIDE SEQUENCE [LARGE SCALE GENOMIC DNA]</scope>
    <source>
        <strain evidence="6 7">CGMCC 1.6497</strain>
    </source>
</reference>
<gene>
    <name evidence="6" type="ORF">SAMN04488061_2746</name>
</gene>
<evidence type="ECO:0000256" key="3">
    <source>
        <dbReference type="ARBA" id="ARBA00020071"/>
    </source>
</evidence>
<sequence length="377" mass="40145">MLIPKCVLRLKRPFFASLCGRGRIPAIIAAAALTLGMVTQSGVRAQSGDDIHMPSFGDSRLLSACFSPSALKGQRGEIKPVKGVRTFDATTAARTLAAHSPIPAGLSGAIRRVNVRNGAKLIALTLDLCEQTGEIAGYDGPIIDYLRENQIKATLFTGGKWMRSHELRIQQLMADPLFEIGNHGEAHRNLRLLSPRALGAEIEGPQRAYEAAREGFAKEQCVGNVPGGLSTVPPRMGLFRFPFGACNAQSLNAVNAAGLLAIQWDISTGDPDPNTSAKAIVNTVMRKVKPGSIIIGHANGRGHHTAAALSQLIPKLRAQGYKFVTVSELLAAGTPEIVPTCYDSRPGDTDRYDRLPFQKRATTATARPAAGAGAADR</sequence>
<comment type="caution">
    <text evidence="6">The sequence shown here is derived from an EMBL/GenBank/DDBJ whole genome shotgun (WGS) entry which is preliminary data.</text>
</comment>
<dbReference type="EMBL" id="FNJC01000003">
    <property type="protein sequence ID" value="SDP29379.1"/>
    <property type="molecule type" value="Genomic_DNA"/>
</dbReference>
<proteinExistence type="inferred from homology"/>
<dbReference type="Proteomes" id="UP000198795">
    <property type="component" value="Unassembled WGS sequence"/>
</dbReference>
<keyword evidence="7" id="KW-1185">Reference proteome</keyword>
<dbReference type="PANTHER" id="PTHR10587:SF134">
    <property type="entry name" value="SECRETED PROTEIN"/>
    <property type="match status" value="1"/>
</dbReference>
<protein>
    <recommendedName>
        <fullName evidence="3">Chitooligosaccharide deacetylase</fullName>
    </recommendedName>
    <alternativeName>
        <fullName evidence="4">Nodulation protein B</fullName>
    </alternativeName>
</protein>